<evidence type="ECO:0000313" key="12">
    <source>
        <dbReference type="EMBL" id="SHO80759.1"/>
    </source>
</evidence>
<evidence type="ECO:0000256" key="3">
    <source>
        <dbReference type="ARBA" id="ARBA00012438"/>
    </source>
</evidence>
<feature type="transmembrane region" description="Helical" evidence="10">
    <location>
        <begin position="40"/>
        <end position="68"/>
    </location>
</feature>
<keyword evidence="8 10" id="KW-1133">Transmembrane helix</keyword>
<evidence type="ECO:0000259" key="11">
    <source>
        <dbReference type="PROSITE" id="PS50109"/>
    </source>
</evidence>
<dbReference type="PROSITE" id="PS50109">
    <property type="entry name" value="HIS_KIN"/>
    <property type="match status" value="1"/>
</dbReference>
<sequence length="333" mass="37552">MVGLVVLLSIVFYRYTLYIIDTTVISSLAPSLQEELQNSIYQAILIVNIFNIVFVGIYAIILSALLTYPIKTLAKKLSNMNENMLKKIDISMLPIEFEPLGVSINTLLMRIDNFLKYKKELFIGSAHELKTPLAVMKTKNQVTLRKNNPTNEQLKEALIENIKSVDNMNKIVSSILAFGRAEGAQFQTPTKIDIVEFLNKTCRDFEFLAISQKKLFEYKITPKSYYIEIQTLLLTQILQNFVQNALRFTPSENRVILEAKIIDKKFVIEVIDEGVGIDEKKDLFAPFIRGINSTGTGLGLFLAKSASDALGSEISIRNREDRKGAIASLILSK</sequence>
<dbReference type="InterPro" id="IPR005467">
    <property type="entry name" value="His_kinase_dom"/>
</dbReference>
<dbReference type="Gene3D" id="1.10.287.130">
    <property type="match status" value="1"/>
</dbReference>
<evidence type="ECO:0000256" key="5">
    <source>
        <dbReference type="ARBA" id="ARBA00022679"/>
    </source>
</evidence>
<accession>A0A1W1EIR9</accession>
<dbReference type="GO" id="GO:0000155">
    <property type="term" value="F:phosphorelay sensor kinase activity"/>
    <property type="evidence" value="ECO:0007669"/>
    <property type="project" value="InterPro"/>
</dbReference>
<dbReference type="InterPro" id="IPR036890">
    <property type="entry name" value="HATPase_C_sf"/>
</dbReference>
<keyword evidence="7 12" id="KW-0418">Kinase</keyword>
<gene>
    <name evidence="12" type="ORF">MNB_SV-15-408</name>
</gene>
<comment type="subcellular location">
    <subcellularLocation>
        <location evidence="2">Membrane</location>
    </subcellularLocation>
</comment>
<feature type="domain" description="Histidine kinase" evidence="11">
    <location>
        <begin position="124"/>
        <end position="333"/>
    </location>
</feature>
<dbReference type="InterPro" id="IPR036097">
    <property type="entry name" value="HisK_dim/P_sf"/>
</dbReference>
<dbReference type="Pfam" id="PF02518">
    <property type="entry name" value="HATPase_c"/>
    <property type="match status" value="1"/>
</dbReference>
<keyword evidence="6 10" id="KW-0812">Transmembrane</keyword>
<organism evidence="12">
    <name type="scientific">hydrothermal vent metagenome</name>
    <dbReference type="NCBI Taxonomy" id="652676"/>
    <lineage>
        <taxon>unclassified sequences</taxon>
        <taxon>metagenomes</taxon>
        <taxon>ecological metagenomes</taxon>
    </lineage>
</organism>
<evidence type="ECO:0000256" key="10">
    <source>
        <dbReference type="SAM" id="Phobius"/>
    </source>
</evidence>
<dbReference type="PRINTS" id="PR00344">
    <property type="entry name" value="BCTRLSENSOR"/>
</dbReference>
<dbReference type="Pfam" id="PF00512">
    <property type="entry name" value="HisKA"/>
    <property type="match status" value="1"/>
</dbReference>
<evidence type="ECO:0000256" key="4">
    <source>
        <dbReference type="ARBA" id="ARBA00022553"/>
    </source>
</evidence>
<dbReference type="SUPFAM" id="SSF55874">
    <property type="entry name" value="ATPase domain of HSP90 chaperone/DNA topoisomerase II/histidine kinase"/>
    <property type="match status" value="1"/>
</dbReference>
<dbReference type="PANTHER" id="PTHR45436">
    <property type="entry name" value="SENSOR HISTIDINE KINASE YKOH"/>
    <property type="match status" value="1"/>
</dbReference>
<dbReference type="InterPro" id="IPR003661">
    <property type="entry name" value="HisK_dim/P_dom"/>
</dbReference>
<dbReference type="AlphaFoldDB" id="A0A1W1EIR9"/>
<evidence type="ECO:0000256" key="7">
    <source>
        <dbReference type="ARBA" id="ARBA00022777"/>
    </source>
</evidence>
<dbReference type="SMART" id="SM00388">
    <property type="entry name" value="HisKA"/>
    <property type="match status" value="1"/>
</dbReference>
<dbReference type="Gene3D" id="3.30.565.10">
    <property type="entry name" value="Histidine kinase-like ATPase, C-terminal domain"/>
    <property type="match status" value="1"/>
</dbReference>
<dbReference type="CDD" id="cd00082">
    <property type="entry name" value="HisKA"/>
    <property type="match status" value="1"/>
</dbReference>
<dbReference type="InterPro" id="IPR004358">
    <property type="entry name" value="Sig_transdc_His_kin-like_C"/>
</dbReference>
<evidence type="ECO:0000256" key="8">
    <source>
        <dbReference type="ARBA" id="ARBA00022989"/>
    </source>
</evidence>
<keyword evidence="5" id="KW-0808">Transferase</keyword>
<dbReference type="InterPro" id="IPR003594">
    <property type="entry name" value="HATPase_dom"/>
</dbReference>
<keyword evidence="9 10" id="KW-0472">Membrane</keyword>
<dbReference type="SUPFAM" id="SSF47384">
    <property type="entry name" value="Homodimeric domain of signal transducing histidine kinase"/>
    <property type="match status" value="1"/>
</dbReference>
<dbReference type="PANTHER" id="PTHR45436:SF5">
    <property type="entry name" value="SENSOR HISTIDINE KINASE TRCS"/>
    <property type="match status" value="1"/>
</dbReference>
<proteinExistence type="predicted"/>
<dbReference type="InterPro" id="IPR050428">
    <property type="entry name" value="TCS_sensor_his_kinase"/>
</dbReference>
<name>A0A1W1EIR9_9ZZZZ</name>
<dbReference type="SMART" id="SM00387">
    <property type="entry name" value="HATPase_c"/>
    <property type="match status" value="1"/>
</dbReference>
<reference evidence="12" key="1">
    <citation type="submission" date="2016-10" db="EMBL/GenBank/DDBJ databases">
        <authorList>
            <person name="de Groot N.N."/>
        </authorList>
    </citation>
    <scope>NUCLEOTIDE SEQUENCE</scope>
</reference>
<evidence type="ECO:0000256" key="6">
    <source>
        <dbReference type="ARBA" id="ARBA00022692"/>
    </source>
</evidence>
<evidence type="ECO:0000256" key="9">
    <source>
        <dbReference type="ARBA" id="ARBA00023136"/>
    </source>
</evidence>
<dbReference type="EMBL" id="FRYL01000021">
    <property type="protein sequence ID" value="SHO80759.1"/>
    <property type="molecule type" value="Genomic_DNA"/>
</dbReference>
<keyword evidence="4" id="KW-0597">Phosphoprotein</keyword>
<evidence type="ECO:0000256" key="1">
    <source>
        <dbReference type="ARBA" id="ARBA00000085"/>
    </source>
</evidence>
<protein>
    <recommendedName>
        <fullName evidence="3">histidine kinase</fullName>
        <ecNumber evidence="3">2.7.13.3</ecNumber>
    </recommendedName>
</protein>
<dbReference type="GO" id="GO:0005886">
    <property type="term" value="C:plasma membrane"/>
    <property type="evidence" value="ECO:0007669"/>
    <property type="project" value="TreeGrafter"/>
</dbReference>
<evidence type="ECO:0000256" key="2">
    <source>
        <dbReference type="ARBA" id="ARBA00004370"/>
    </source>
</evidence>
<dbReference type="EC" id="2.7.13.3" evidence="3"/>
<comment type="catalytic activity">
    <reaction evidence="1">
        <text>ATP + protein L-histidine = ADP + protein N-phospho-L-histidine.</text>
        <dbReference type="EC" id="2.7.13.3"/>
    </reaction>
</comment>